<dbReference type="AlphaFoldDB" id="A0AAW1IVY3"/>
<gene>
    <name evidence="1" type="ORF">QE152_g33887</name>
</gene>
<evidence type="ECO:0000313" key="2">
    <source>
        <dbReference type="Proteomes" id="UP001458880"/>
    </source>
</evidence>
<name>A0AAW1IVY3_POPJA</name>
<keyword evidence="2" id="KW-1185">Reference proteome</keyword>
<proteinExistence type="predicted"/>
<sequence length="94" mass="11297">MINKGYINLEVIMWQTSRIFKARRKRYACIVDIETFVNFLCCKCWHEYETEGYTAGVCNTLSRQRREKCYYMGCNKNRYCVVGMHMNPKEAMQQ</sequence>
<reference evidence="1 2" key="1">
    <citation type="journal article" date="2024" name="BMC Genomics">
        <title>De novo assembly and annotation of Popillia japonica's genome with initial clues to its potential as an invasive pest.</title>
        <authorList>
            <person name="Cucini C."/>
            <person name="Boschi S."/>
            <person name="Funari R."/>
            <person name="Cardaioli E."/>
            <person name="Iannotti N."/>
            <person name="Marturano G."/>
            <person name="Paoli F."/>
            <person name="Bruttini M."/>
            <person name="Carapelli A."/>
            <person name="Frati F."/>
            <person name="Nardi F."/>
        </authorList>
    </citation>
    <scope>NUCLEOTIDE SEQUENCE [LARGE SCALE GENOMIC DNA]</scope>
    <source>
        <strain evidence="1">DMR45628</strain>
    </source>
</reference>
<dbReference type="EMBL" id="JASPKY010000528">
    <property type="protein sequence ID" value="KAK9693919.1"/>
    <property type="molecule type" value="Genomic_DNA"/>
</dbReference>
<evidence type="ECO:0000313" key="1">
    <source>
        <dbReference type="EMBL" id="KAK9693919.1"/>
    </source>
</evidence>
<organism evidence="1 2">
    <name type="scientific">Popillia japonica</name>
    <name type="common">Japanese beetle</name>
    <dbReference type="NCBI Taxonomy" id="7064"/>
    <lineage>
        <taxon>Eukaryota</taxon>
        <taxon>Metazoa</taxon>
        <taxon>Ecdysozoa</taxon>
        <taxon>Arthropoda</taxon>
        <taxon>Hexapoda</taxon>
        <taxon>Insecta</taxon>
        <taxon>Pterygota</taxon>
        <taxon>Neoptera</taxon>
        <taxon>Endopterygota</taxon>
        <taxon>Coleoptera</taxon>
        <taxon>Polyphaga</taxon>
        <taxon>Scarabaeiformia</taxon>
        <taxon>Scarabaeidae</taxon>
        <taxon>Rutelinae</taxon>
        <taxon>Popillia</taxon>
    </lineage>
</organism>
<accession>A0AAW1IVY3</accession>
<dbReference type="Proteomes" id="UP001458880">
    <property type="component" value="Unassembled WGS sequence"/>
</dbReference>
<protein>
    <submittedName>
        <fullName evidence="1">Uncharacterized protein</fullName>
    </submittedName>
</protein>
<comment type="caution">
    <text evidence="1">The sequence shown here is derived from an EMBL/GenBank/DDBJ whole genome shotgun (WGS) entry which is preliminary data.</text>
</comment>